<dbReference type="AlphaFoldDB" id="A0A5N6RIU8"/>
<protein>
    <submittedName>
        <fullName evidence="1">Uncharacterized protein</fullName>
    </submittedName>
</protein>
<name>A0A5N6RIU8_9ROSI</name>
<dbReference type="GO" id="GO:0047938">
    <property type="term" value="F:glucose-6-phosphate 1-epimerase activity"/>
    <property type="evidence" value="ECO:0007669"/>
    <property type="project" value="TreeGrafter"/>
</dbReference>
<evidence type="ECO:0000313" key="1">
    <source>
        <dbReference type="EMBL" id="KAE8098367.1"/>
    </source>
</evidence>
<dbReference type="GO" id="GO:0005975">
    <property type="term" value="P:carbohydrate metabolic process"/>
    <property type="evidence" value="ECO:0007669"/>
    <property type="project" value="InterPro"/>
</dbReference>
<dbReference type="SUPFAM" id="SSF74650">
    <property type="entry name" value="Galactose mutarotase-like"/>
    <property type="match status" value="1"/>
</dbReference>
<accession>A0A5N6RIU8</accession>
<dbReference type="InterPro" id="IPR011013">
    <property type="entry name" value="Gal_mutarotase_sf_dom"/>
</dbReference>
<proteinExistence type="predicted"/>
<dbReference type="OrthoDB" id="1915244at2759"/>
<gene>
    <name evidence="1" type="ORF">FH972_016436</name>
</gene>
<dbReference type="Gene3D" id="2.70.98.10">
    <property type="match status" value="1"/>
</dbReference>
<keyword evidence="2" id="KW-1185">Reference proteome</keyword>
<dbReference type="InterPro" id="IPR014718">
    <property type="entry name" value="GH-type_carb-bd"/>
</dbReference>
<organism evidence="1 2">
    <name type="scientific">Carpinus fangiana</name>
    <dbReference type="NCBI Taxonomy" id="176857"/>
    <lineage>
        <taxon>Eukaryota</taxon>
        <taxon>Viridiplantae</taxon>
        <taxon>Streptophyta</taxon>
        <taxon>Embryophyta</taxon>
        <taxon>Tracheophyta</taxon>
        <taxon>Spermatophyta</taxon>
        <taxon>Magnoliopsida</taxon>
        <taxon>eudicotyledons</taxon>
        <taxon>Gunneridae</taxon>
        <taxon>Pentapetalae</taxon>
        <taxon>rosids</taxon>
        <taxon>fabids</taxon>
        <taxon>Fagales</taxon>
        <taxon>Betulaceae</taxon>
        <taxon>Carpinus</taxon>
    </lineage>
</organism>
<dbReference type="Proteomes" id="UP000327013">
    <property type="component" value="Chromosome 7"/>
</dbReference>
<evidence type="ECO:0000313" key="2">
    <source>
        <dbReference type="Proteomes" id="UP000327013"/>
    </source>
</evidence>
<dbReference type="GO" id="GO:0005737">
    <property type="term" value="C:cytoplasm"/>
    <property type="evidence" value="ECO:0007669"/>
    <property type="project" value="TreeGrafter"/>
</dbReference>
<dbReference type="PANTHER" id="PTHR11122:SF18">
    <property type="entry name" value="PHOTOSYNTHETIC NDH SUBUNIT OF SUBCOMPLEX B 2, CHLOROPLASTIC"/>
    <property type="match status" value="1"/>
</dbReference>
<sequence length="574" mass="62557">MASLLPFSLPKPNGIRATSSPATTISVPEALDEKFGRKGIKFLEFNNVPFVELTVRNGSSTRLRIPDAHVTSYKPKVYWKDDGFEEVLFTIPAGGADSTKAKGGIGLVINDLSDPGSKGKPLLSTSEWTVKDVDSDAIDALQVELSCTSGTLDITYVVSLYPLSMATAVIVKNNGRKAVTLTNAILSHFKFKKRSGAAIQGLQSCSYCSHPPLSSPFEILSPAEAMKTESPGWFSFGSEAEDKPGSWTQQDVPFTILKNKLSRVYAAPPEERLKAFYNTPPSKYETLDQGRELFFRVIRMGFEDIYLSSPGSLSEKYGKEYFICTGPASMLVPVTVKPGEDWRGAQVIEHDNFARHKTMACTSLFSPNFIPISTTTPAKHSVSSHPCLHPCRFVHYYNSKREFPLPAVASIPYQPINVDYLEGEFSGHGVTFEGIGDSCVAKMGLENGSTATLMLPSGLISSYKTPMWHGGTVELLHTSVSKGENGGAVIQGGVSLDFDCCSDGQVSWSPHNWTLLGVKGDAQESIQVELISRDLENMVEVKYILTLQEDVLSSEIVVLNSKSSLLQLRGSIHA</sequence>
<reference evidence="1 2" key="1">
    <citation type="submission" date="2019-06" db="EMBL/GenBank/DDBJ databases">
        <title>A chromosomal-level reference genome of Carpinus fangiana (Coryloideae, Betulaceae).</title>
        <authorList>
            <person name="Yang X."/>
            <person name="Wang Z."/>
            <person name="Zhang L."/>
            <person name="Hao G."/>
            <person name="Liu J."/>
            <person name="Yang Y."/>
        </authorList>
    </citation>
    <scope>NUCLEOTIDE SEQUENCE [LARGE SCALE GENOMIC DNA]</scope>
    <source>
        <strain evidence="1">Cfa_2016G</strain>
        <tissue evidence="1">Leaf</tissue>
    </source>
</reference>
<dbReference type="EMBL" id="CM017327">
    <property type="protein sequence ID" value="KAE8098367.1"/>
    <property type="molecule type" value="Genomic_DNA"/>
</dbReference>
<dbReference type="GO" id="GO:0030246">
    <property type="term" value="F:carbohydrate binding"/>
    <property type="evidence" value="ECO:0007669"/>
    <property type="project" value="InterPro"/>
</dbReference>
<dbReference type="PANTHER" id="PTHR11122">
    <property type="entry name" value="APOSPORY-ASSOCIATED PROTEIN C-RELATED"/>
    <property type="match status" value="1"/>
</dbReference>